<evidence type="ECO:0000313" key="1">
    <source>
        <dbReference type="EMBL" id="PLX62373.1"/>
    </source>
</evidence>
<protein>
    <submittedName>
        <fullName evidence="1">Uncharacterized protein</fullName>
    </submittedName>
</protein>
<dbReference type="AlphaFoldDB" id="A0A2N6CYD9"/>
<comment type="caution">
    <text evidence="1">The sequence shown here is derived from an EMBL/GenBank/DDBJ whole genome shotgun (WGS) entry which is preliminary data.</text>
</comment>
<proteinExistence type="predicted"/>
<organism evidence="1 2">
    <name type="scientific">Sedimenticola selenatireducens</name>
    <dbReference type="NCBI Taxonomy" id="191960"/>
    <lineage>
        <taxon>Bacteria</taxon>
        <taxon>Pseudomonadati</taxon>
        <taxon>Pseudomonadota</taxon>
        <taxon>Gammaproteobacteria</taxon>
        <taxon>Chromatiales</taxon>
        <taxon>Sedimenticolaceae</taxon>
        <taxon>Sedimenticola</taxon>
    </lineage>
</organism>
<dbReference type="SUPFAM" id="SSF82185">
    <property type="entry name" value="Histone H3 K4-specific methyltransferase SET7/9 N-terminal domain"/>
    <property type="match status" value="1"/>
</dbReference>
<dbReference type="STRING" id="1111735.GCA_000428045_02321"/>
<dbReference type="RefSeq" id="WP_273438295.1">
    <property type="nucleotide sequence ID" value="NZ_PKUN01000005.1"/>
</dbReference>
<dbReference type="Proteomes" id="UP000235015">
    <property type="component" value="Unassembled WGS sequence"/>
</dbReference>
<accession>A0A2N6CYD9</accession>
<name>A0A2N6CYD9_9GAMM</name>
<dbReference type="EMBL" id="PKUN01000005">
    <property type="protein sequence ID" value="PLX62373.1"/>
    <property type="molecule type" value="Genomic_DNA"/>
</dbReference>
<reference evidence="1 2" key="1">
    <citation type="submission" date="2017-11" db="EMBL/GenBank/DDBJ databases">
        <title>Genome-resolved metagenomics identifies genetic mobility, metabolic interactions, and unexpected diversity in perchlorate-reducing communities.</title>
        <authorList>
            <person name="Barnum T.P."/>
            <person name="Figueroa I.A."/>
            <person name="Carlstrom C.I."/>
            <person name="Lucas L.N."/>
            <person name="Engelbrektson A.L."/>
            <person name="Coates J.D."/>
        </authorList>
    </citation>
    <scope>NUCLEOTIDE SEQUENCE [LARGE SCALE GENOMIC DNA]</scope>
    <source>
        <strain evidence="1">BM301</strain>
    </source>
</reference>
<sequence length="345" mass="39239">MEYFRIISGDILIVFLVQSPVLAQTLEELQQEHALLTQAVNDPDLILIPKSFLWPEKFMTRQQLEERVMTILISKKIYSHEKYFKTILTAVELSKETKKLVLLQTIPELEADIRVLTQQQNDHLDPDGGSQQSQNADNAIASSSSFANTLNEITSSDHLEQLSLDNILNNTSVNNDASDLGDCAMKNPEGDKRGNIRFYPNREDARGTYLLCKYDNTGHLSSEQRFLNNVKVGLQTNYRYDSIFSTHYPTRRTQYADGKMNGLDEAYRISKSGAVYRAYQTAYADGQKHGDSVQYYESGSERSSTSYFMGAPQKKYQYRKDGSLSLCTKYDPDGRPVDCRTGRTH</sequence>
<gene>
    <name evidence="1" type="ORF">C0630_05840</name>
</gene>
<dbReference type="Gene3D" id="2.20.110.10">
    <property type="entry name" value="Histone H3 K4-specific methyltransferase SET7/9 N-terminal domain"/>
    <property type="match status" value="1"/>
</dbReference>
<evidence type="ECO:0000313" key="2">
    <source>
        <dbReference type="Proteomes" id="UP000235015"/>
    </source>
</evidence>